<organism evidence="9 10">
    <name type="scientific">Tepidibacter hydrothermalis</name>
    <dbReference type="NCBI Taxonomy" id="3036126"/>
    <lineage>
        <taxon>Bacteria</taxon>
        <taxon>Bacillati</taxon>
        <taxon>Bacillota</taxon>
        <taxon>Clostridia</taxon>
        <taxon>Peptostreptococcales</taxon>
        <taxon>Peptostreptococcaceae</taxon>
        <taxon>Tepidibacter</taxon>
    </lineage>
</organism>
<keyword evidence="6 7" id="KW-0472">Membrane</keyword>
<keyword evidence="4 7" id="KW-0812">Transmembrane</keyword>
<gene>
    <name evidence="9" type="ORF">P4S50_00855</name>
</gene>
<feature type="domain" description="ABC transmembrane type-1" evidence="8">
    <location>
        <begin position="91"/>
        <end position="282"/>
    </location>
</feature>
<feature type="transmembrane region" description="Helical" evidence="7">
    <location>
        <begin position="213"/>
        <end position="240"/>
    </location>
</feature>
<feature type="transmembrane region" description="Helical" evidence="7">
    <location>
        <begin position="130"/>
        <end position="149"/>
    </location>
</feature>
<evidence type="ECO:0000256" key="6">
    <source>
        <dbReference type="ARBA" id="ARBA00023136"/>
    </source>
</evidence>
<dbReference type="PROSITE" id="PS50928">
    <property type="entry name" value="ABC_TM1"/>
    <property type="match status" value="1"/>
</dbReference>
<dbReference type="InterPro" id="IPR000515">
    <property type="entry name" value="MetI-like"/>
</dbReference>
<evidence type="ECO:0000256" key="4">
    <source>
        <dbReference type="ARBA" id="ARBA00022692"/>
    </source>
</evidence>
<keyword evidence="5 7" id="KW-1133">Transmembrane helix</keyword>
<dbReference type="Proteomes" id="UP001222800">
    <property type="component" value="Chromosome"/>
</dbReference>
<dbReference type="InterPro" id="IPR035906">
    <property type="entry name" value="MetI-like_sf"/>
</dbReference>
<evidence type="ECO:0000256" key="1">
    <source>
        <dbReference type="ARBA" id="ARBA00004651"/>
    </source>
</evidence>
<dbReference type="CDD" id="cd06261">
    <property type="entry name" value="TM_PBP2"/>
    <property type="match status" value="1"/>
</dbReference>
<feature type="transmembrane region" description="Helical" evidence="7">
    <location>
        <begin position="93"/>
        <end position="118"/>
    </location>
</feature>
<feature type="transmembrane region" description="Helical" evidence="7">
    <location>
        <begin position="31"/>
        <end position="51"/>
    </location>
</feature>
<dbReference type="PANTHER" id="PTHR43386">
    <property type="entry name" value="OLIGOPEPTIDE TRANSPORT SYSTEM PERMEASE PROTEIN APPC"/>
    <property type="match status" value="1"/>
</dbReference>
<dbReference type="PANTHER" id="PTHR43386:SF1">
    <property type="entry name" value="D,D-DIPEPTIDE TRANSPORT SYSTEM PERMEASE PROTEIN DDPC-RELATED"/>
    <property type="match status" value="1"/>
</dbReference>
<comment type="similarity">
    <text evidence="7">Belongs to the binding-protein-dependent transport system permease family.</text>
</comment>
<protein>
    <submittedName>
        <fullName evidence="9">ABC transporter permease</fullName>
    </submittedName>
</protein>
<dbReference type="Gene3D" id="1.10.3720.10">
    <property type="entry name" value="MetI-like"/>
    <property type="match status" value="1"/>
</dbReference>
<name>A0ABY8ECJ4_9FIRM</name>
<dbReference type="EMBL" id="CP120733">
    <property type="protein sequence ID" value="WFD10655.1"/>
    <property type="molecule type" value="Genomic_DNA"/>
</dbReference>
<dbReference type="InterPro" id="IPR050366">
    <property type="entry name" value="BP-dependent_transpt_permease"/>
</dbReference>
<accession>A0ABY8ECJ4</accession>
<feature type="transmembrane region" description="Helical" evidence="7">
    <location>
        <begin position="260"/>
        <end position="282"/>
    </location>
</feature>
<evidence type="ECO:0000313" key="10">
    <source>
        <dbReference type="Proteomes" id="UP001222800"/>
    </source>
</evidence>
<evidence type="ECO:0000256" key="5">
    <source>
        <dbReference type="ARBA" id="ARBA00022989"/>
    </source>
</evidence>
<reference evidence="9 10" key="1">
    <citation type="submission" date="2023-03" db="EMBL/GenBank/DDBJ databases">
        <title>Complete genome sequence of Tepidibacter sp. SWIR-1, isolated from a deep-sea hydrothermal vent.</title>
        <authorList>
            <person name="Li X."/>
        </authorList>
    </citation>
    <scope>NUCLEOTIDE SEQUENCE [LARGE SCALE GENOMIC DNA]</scope>
    <source>
        <strain evidence="9 10">SWIR-1</strain>
    </source>
</reference>
<feature type="transmembrane region" description="Helical" evidence="7">
    <location>
        <begin position="155"/>
        <end position="174"/>
    </location>
</feature>
<proteinExistence type="inferred from homology"/>
<dbReference type="RefSeq" id="WP_277732622.1">
    <property type="nucleotide sequence ID" value="NZ_CP120733.1"/>
</dbReference>
<evidence type="ECO:0000259" key="8">
    <source>
        <dbReference type="PROSITE" id="PS50928"/>
    </source>
</evidence>
<evidence type="ECO:0000256" key="2">
    <source>
        <dbReference type="ARBA" id="ARBA00022448"/>
    </source>
</evidence>
<evidence type="ECO:0000256" key="7">
    <source>
        <dbReference type="RuleBase" id="RU363032"/>
    </source>
</evidence>
<evidence type="ECO:0000256" key="3">
    <source>
        <dbReference type="ARBA" id="ARBA00022475"/>
    </source>
</evidence>
<dbReference type="SUPFAM" id="SSF161098">
    <property type="entry name" value="MetI-like"/>
    <property type="match status" value="1"/>
</dbReference>
<evidence type="ECO:0000313" key="9">
    <source>
        <dbReference type="EMBL" id="WFD10655.1"/>
    </source>
</evidence>
<keyword evidence="2 7" id="KW-0813">Transport</keyword>
<sequence length="296" mass="33167">MDFTPIGVLRENGNLEKKKFSFKNLRFKGDIFISPLVLFIIVSLCMLAPLITSIDPTNMELSKVFTSPYRGHIFGTDHLGRDIFSRVLYGGRISIIIGVLSMVISTVIGATYGSISGYCGGTIDDIMMRFIDIMISIPSLLIMTLIQAILQSNNISSIIFVISITSWMNIAKIVRGEVLELKQREFVLASKIMGADFIYIMKKHLIPNYMTSIIYMSAINSANAIMAETTLSFLGLGLPIDVPSWGSMLMDARESILLNKWWVALFPGVFMISTIFCITNIGEYIRVKNNRRFNNI</sequence>
<dbReference type="Pfam" id="PF00528">
    <property type="entry name" value="BPD_transp_1"/>
    <property type="match status" value="1"/>
</dbReference>
<comment type="subcellular location">
    <subcellularLocation>
        <location evidence="1 7">Cell membrane</location>
        <topology evidence="1 7">Multi-pass membrane protein</topology>
    </subcellularLocation>
</comment>
<keyword evidence="3" id="KW-1003">Cell membrane</keyword>
<keyword evidence="10" id="KW-1185">Reference proteome</keyword>